<sequence length="226" mass="22393">MRKTFRIAAAGAIAALTVSLAACGSSESAAPATPSQAPMSQAPTSAPAAAGNGVTTNADVFGPACGQLPQGDAPGSLNAMGPQPVATAASTNPLLSTLVTAVGKVPGLADTLNQQQAITVFAPYNGAFEAVQKQVGDQAFTSLLANQQQLGGLLSYHVVPKRYDATGLVDAGTVTELAGGTVTIGGTPEAPTVTDGMGNTANILCGNIPTSNATVFVIDKVLMPKS</sequence>
<dbReference type="RefSeq" id="WP_093088143.1">
    <property type="nucleotide sequence ID" value="NZ_FNBE01000015.1"/>
</dbReference>
<dbReference type="GO" id="GO:0005615">
    <property type="term" value="C:extracellular space"/>
    <property type="evidence" value="ECO:0007669"/>
    <property type="project" value="TreeGrafter"/>
</dbReference>
<dbReference type="PANTHER" id="PTHR10900:SF77">
    <property type="entry name" value="FI19380P1"/>
    <property type="match status" value="1"/>
</dbReference>
<feature type="signal peptide" evidence="2">
    <location>
        <begin position="1"/>
        <end position="21"/>
    </location>
</feature>
<dbReference type="OrthoDB" id="9800666at2"/>
<name>A0A1G7X5S0_PSEOR</name>
<gene>
    <name evidence="4" type="ORF">SAMN05216377_11595</name>
</gene>
<dbReference type="PANTHER" id="PTHR10900">
    <property type="entry name" value="PERIOSTIN-RELATED"/>
    <property type="match status" value="1"/>
</dbReference>
<feature type="domain" description="FAS1" evidence="3">
    <location>
        <begin position="82"/>
        <end position="222"/>
    </location>
</feature>
<proteinExistence type="predicted"/>
<feature type="compositionally biased region" description="Polar residues" evidence="1">
    <location>
        <begin position="27"/>
        <end position="44"/>
    </location>
</feature>
<dbReference type="InterPro" id="IPR000782">
    <property type="entry name" value="FAS1_domain"/>
</dbReference>
<accession>A0A1G7X5S0</accession>
<dbReference type="Pfam" id="PF02469">
    <property type="entry name" value="Fasciclin"/>
    <property type="match status" value="1"/>
</dbReference>
<dbReference type="GO" id="GO:0030198">
    <property type="term" value="P:extracellular matrix organization"/>
    <property type="evidence" value="ECO:0007669"/>
    <property type="project" value="TreeGrafter"/>
</dbReference>
<evidence type="ECO:0000313" key="5">
    <source>
        <dbReference type="Proteomes" id="UP000198967"/>
    </source>
</evidence>
<evidence type="ECO:0000259" key="3">
    <source>
        <dbReference type="PROSITE" id="PS50213"/>
    </source>
</evidence>
<dbReference type="AlphaFoldDB" id="A0A1G7X5S0"/>
<dbReference type="Gene3D" id="2.30.180.10">
    <property type="entry name" value="FAS1 domain"/>
    <property type="match status" value="1"/>
</dbReference>
<dbReference type="InterPro" id="IPR036378">
    <property type="entry name" value="FAS1_dom_sf"/>
</dbReference>
<protein>
    <submittedName>
        <fullName evidence="4">Uncaracterized surface protein containing fasciclin (FAS1) repeats</fullName>
    </submittedName>
</protein>
<dbReference type="Proteomes" id="UP000198967">
    <property type="component" value="Unassembled WGS sequence"/>
</dbReference>
<feature type="region of interest" description="Disordered" evidence="1">
    <location>
        <begin position="27"/>
        <end position="53"/>
    </location>
</feature>
<dbReference type="SUPFAM" id="SSF82153">
    <property type="entry name" value="FAS1 domain"/>
    <property type="match status" value="1"/>
</dbReference>
<dbReference type="SMART" id="SM00554">
    <property type="entry name" value="FAS1"/>
    <property type="match status" value="1"/>
</dbReference>
<dbReference type="STRING" id="366584.SAMN05216377_11595"/>
<evidence type="ECO:0000256" key="1">
    <source>
        <dbReference type="SAM" id="MobiDB-lite"/>
    </source>
</evidence>
<organism evidence="4 5">
    <name type="scientific">Pseudonocardia oroxyli</name>
    <dbReference type="NCBI Taxonomy" id="366584"/>
    <lineage>
        <taxon>Bacteria</taxon>
        <taxon>Bacillati</taxon>
        <taxon>Actinomycetota</taxon>
        <taxon>Actinomycetes</taxon>
        <taxon>Pseudonocardiales</taxon>
        <taxon>Pseudonocardiaceae</taxon>
        <taxon>Pseudonocardia</taxon>
    </lineage>
</organism>
<dbReference type="GO" id="GO:0031012">
    <property type="term" value="C:extracellular matrix"/>
    <property type="evidence" value="ECO:0007669"/>
    <property type="project" value="TreeGrafter"/>
</dbReference>
<dbReference type="GO" id="GO:0007155">
    <property type="term" value="P:cell adhesion"/>
    <property type="evidence" value="ECO:0007669"/>
    <property type="project" value="TreeGrafter"/>
</dbReference>
<dbReference type="EMBL" id="FNBE01000015">
    <property type="protein sequence ID" value="SDG79548.1"/>
    <property type="molecule type" value="Genomic_DNA"/>
</dbReference>
<evidence type="ECO:0000256" key="2">
    <source>
        <dbReference type="SAM" id="SignalP"/>
    </source>
</evidence>
<feature type="chain" id="PRO_5039692301" evidence="2">
    <location>
        <begin position="22"/>
        <end position="226"/>
    </location>
</feature>
<dbReference type="GO" id="GO:0050839">
    <property type="term" value="F:cell adhesion molecule binding"/>
    <property type="evidence" value="ECO:0007669"/>
    <property type="project" value="TreeGrafter"/>
</dbReference>
<dbReference type="InterPro" id="IPR050904">
    <property type="entry name" value="Adhesion/Biosynth-related"/>
</dbReference>
<reference evidence="4 5" key="1">
    <citation type="submission" date="2016-10" db="EMBL/GenBank/DDBJ databases">
        <authorList>
            <person name="de Groot N.N."/>
        </authorList>
    </citation>
    <scope>NUCLEOTIDE SEQUENCE [LARGE SCALE GENOMIC DNA]</scope>
    <source>
        <strain evidence="4 5">CGMCC 4.3143</strain>
    </source>
</reference>
<dbReference type="PROSITE" id="PS50213">
    <property type="entry name" value="FAS1"/>
    <property type="match status" value="1"/>
</dbReference>
<keyword evidence="2" id="KW-0732">Signal</keyword>
<dbReference type="PROSITE" id="PS51257">
    <property type="entry name" value="PROKAR_LIPOPROTEIN"/>
    <property type="match status" value="1"/>
</dbReference>
<keyword evidence="5" id="KW-1185">Reference proteome</keyword>
<evidence type="ECO:0000313" key="4">
    <source>
        <dbReference type="EMBL" id="SDG79548.1"/>
    </source>
</evidence>